<sequence>MNMQCEENDDIVDLDCDFAVAIDKEKYDGLETASFKIISAEIIDDCLVIKIGASGCSTDNWSFNLVDSGAIAESSPEQRYLKFQLINNEVCLAYFEKTISFNLKPLQIDNSVNEVILHIEGLESSLNYTY</sequence>
<name>A0ABW3RD33_9FLAO</name>
<dbReference type="Proteomes" id="UP001597163">
    <property type="component" value="Unassembled WGS sequence"/>
</dbReference>
<organism evidence="1 2">
    <name type="scientific">Hwangdonia seohaensis</name>
    <dbReference type="NCBI Taxonomy" id="1240727"/>
    <lineage>
        <taxon>Bacteria</taxon>
        <taxon>Pseudomonadati</taxon>
        <taxon>Bacteroidota</taxon>
        <taxon>Flavobacteriia</taxon>
        <taxon>Flavobacteriales</taxon>
        <taxon>Flavobacteriaceae</taxon>
        <taxon>Hwangdonia</taxon>
    </lineage>
</organism>
<evidence type="ECO:0000313" key="1">
    <source>
        <dbReference type="EMBL" id="MFD1162857.1"/>
    </source>
</evidence>
<protein>
    <submittedName>
        <fullName evidence="1">Uncharacterized protein</fullName>
    </submittedName>
</protein>
<accession>A0ABW3RD33</accession>
<proteinExistence type="predicted"/>
<gene>
    <name evidence="1" type="ORF">ACFQ2E_10540</name>
</gene>
<dbReference type="EMBL" id="JBHTLJ010000003">
    <property type="protein sequence ID" value="MFD1162857.1"/>
    <property type="molecule type" value="Genomic_DNA"/>
</dbReference>
<keyword evidence="2" id="KW-1185">Reference proteome</keyword>
<reference evidence="2" key="1">
    <citation type="journal article" date="2019" name="Int. J. Syst. Evol. Microbiol.">
        <title>The Global Catalogue of Microorganisms (GCM) 10K type strain sequencing project: providing services to taxonomists for standard genome sequencing and annotation.</title>
        <authorList>
            <consortium name="The Broad Institute Genomics Platform"/>
            <consortium name="The Broad Institute Genome Sequencing Center for Infectious Disease"/>
            <person name="Wu L."/>
            <person name="Ma J."/>
        </authorList>
    </citation>
    <scope>NUCLEOTIDE SEQUENCE [LARGE SCALE GENOMIC DNA]</scope>
    <source>
        <strain evidence="2">CCUG 63246</strain>
    </source>
</reference>
<evidence type="ECO:0000313" key="2">
    <source>
        <dbReference type="Proteomes" id="UP001597163"/>
    </source>
</evidence>
<dbReference type="RefSeq" id="WP_311939727.1">
    <property type="nucleotide sequence ID" value="NZ_JAVSCK010000003.1"/>
</dbReference>
<comment type="caution">
    <text evidence="1">The sequence shown here is derived from an EMBL/GenBank/DDBJ whole genome shotgun (WGS) entry which is preliminary data.</text>
</comment>